<proteinExistence type="predicted"/>
<reference evidence="1" key="1">
    <citation type="submission" date="2019-04" db="EMBL/GenBank/DDBJ databases">
        <title>Microbes associate with the intestines of laboratory mice.</title>
        <authorList>
            <person name="Navarre W."/>
            <person name="Wong E."/>
            <person name="Huang K."/>
            <person name="Tropini C."/>
            <person name="Ng K."/>
            <person name="Yu B."/>
        </authorList>
    </citation>
    <scope>NUCLEOTIDE SEQUENCE</scope>
    <source>
        <strain evidence="1">NM72_1-8</strain>
    </source>
</reference>
<dbReference type="EMBL" id="SRZB01000041">
    <property type="protein sequence ID" value="TGX96996.1"/>
    <property type="molecule type" value="Genomic_DNA"/>
</dbReference>
<comment type="caution">
    <text evidence="1">The sequence shown here is derived from an EMBL/GenBank/DDBJ whole genome shotgun (WGS) entry which is preliminary data.</text>
</comment>
<evidence type="ECO:0000313" key="1">
    <source>
        <dbReference type="EMBL" id="TGX96996.1"/>
    </source>
</evidence>
<protein>
    <submittedName>
        <fullName evidence="1">DUF3881 family protein</fullName>
    </submittedName>
</protein>
<evidence type="ECO:0000313" key="2">
    <source>
        <dbReference type="Proteomes" id="UP000307720"/>
    </source>
</evidence>
<accession>A0AC61QW44</accession>
<dbReference type="Proteomes" id="UP000307720">
    <property type="component" value="Unassembled WGS sequence"/>
</dbReference>
<gene>
    <name evidence="1" type="ORF">E5357_14170</name>
</gene>
<name>A0AC61QW44_9FIRM</name>
<organism evidence="1 2">
    <name type="scientific">Hominisplanchenecus murintestinalis</name>
    <dbReference type="NCBI Taxonomy" id="2941517"/>
    <lineage>
        <taxon>Bacteria</taxon>
        <taxon>Bacillati</taxon>
        <taxon>Bacillota</taxon>
        <taxon>Clostridia</taxon>
        <taxon>Lachnospirales</taxon>
        <taxon>Lachnospiraceae</taxon>
        <taxon>Hominisplanchenecus</taxon>
    </lineage>
</organism>
<keyword evidence="2" id="KW-1185">Reference proteome</keyword>
<sequence>MHSYMRAIGFSDIKDGNEIKDIIHDVFYEYDKREAVKEDKGRAFVEYSKDFGPDMGITVCGILDKEGFHQEYYYPYLKGSGITTREDIVIEKRGANESFSGVCEDIRVGISLIFYLRNAVTYKKKNILGNLLNPNISATFSGLSLSGKILLPLLKDEEQVRSNLEAARKRSRLIAEARKGDEEAIESLTLEDIDMYTTISRRIQKEDVFSIVETYFMPFGVECDQYHILGEIKSVQKVKNEYTGEKIYQMNLECNDMGFDICINAKDLLGEPEIGRRFKGSIWLQGHMNFLED</sequence>